<feature type="domain" description="Peptidase M16 N-terminal" evidence="2">
    <location>
        <begin position="21"/>
        <end position="162"/>
    </location>
</feature>
<dbReference type="EMBL" id="MHQO01000061">
    <property type="protein sequence ID" value="OHA05110.1"/>
    <property type="molecule type" value="Genomic_DNA"/>
</dbReference>
<dbReference type="InterPro" id="IPR011765">
    <property type="entry name" value="Pept_M16_N"/>
</dbReference>
<dbReference type="Pfam" id="PF00675">
    <property type="entry name" value="Peptidase_M16"/>
    <property type="match status" value="1"/>
</dbReference>
<sequence length="429" mass="48627">MFECERHILSNGLRVVAVPVAHAPTISVIVFVRGGSRVDSKEKMGLAHFMEHIFFKGGKKYKTSLDIAHAVEECGGVNNAATGKEEISFYVKHGVSAGNLGFDVLEDMLCHSRFPEEEIEREKNVVLEELRRDLDNPPQLLFKSMFERVFFPNHPLGYPIIGNEETIWSISRNDLLRYQTAYYRPNNMVISVAGNIRGDAIFNEAERRFGSMVPAEISRWAPFDRHQSPGERICLVPRREKEQAGIVLASPAPGYGNEDEYALYVLLALLGGGQSSRLWQDVRETRGLAYGIGTSNVFYQEAGYTITMWGTRNSAIAKSIEVVLAEYKKIREKYIEDGELAFVKKFLIGRREVRFEESDEVAEEYGENELLLGRAVSFEEFKEKINMVTKEDIKRAASAYLGPDDLKIGLVAQERYCKNEMLNDLLMRA</sequence>
<protein>
    <recommendedName>
        <fullName evidence="6">Peptidase M16</fullName>
    </recommendedName>
</protein>
<name>A0A1G2L0P7_9BACT</name>
<evidence type="ECO:0000259" key="3">
    <source>
        <dbReference type="Pfam" id="PF05193"/>
    </source>
</evidence>
<evidence type="ECO:0000259" key="2">
    <source>
        <dbReference type="Pfam" id="PF00675"/>
    </source>
</evidence>
<evidence type="ECO:0000313" key="5">
    <source>
        <dbReference type="Proteomes" id="UP000177982"/>
    </source>
</evidence>
<reference evidence="4 5" key="1">
    <citation type="journal article" date="2016" name="Nat. Commun.">
        <title>Thousands of microbial genomes shed light on interconnected biogeochemical processes in an aquifer system.</title>
        <authorList>
            <person name="Anantharaman K."/>
            <person name="Brown C.T."/>
            <person name="Hug L.A."/>
            <person name="Sharon I."/>
            <person name="Castelle C.J."/>
            <person name="Probst A.J."/>
            <person name="Thomas B.C."/>
            <person name="Singh A."/>
            <person name="Wilkins M.J."/>
            <person name="Karaoz U."/>
            <person name="Brodie E.L."/>
            <person name="Williams K.H."/>
            <person name="Hubbard S.S."/>
            <person name="Banfield J.F."/>
        </authorList>
    </citation>
    <scope>NUCLEOTIDE SEQUENCE [LARGE SCALE GENOMIC DNA]</scope>
</reference>
<dbReference type="SUPFAM" id="SSF63411">
    <property type="entry name" value="LuxS/MPP-like metallohydrolase"/>
    <property type="match status" value="2"/>
</dbReference>
<dbReference type="AlphaFoldDB" id="A0A1G2L0P7"/>
<dbReference type="PANTHER" id="PTHR11851:SF49">
    <property type="entry name" value="MITOCHONDRIAL-PROCESSING PEPTIDASE SUBUNIT ALPHA"/>
    <property type="match status" value="1"/>
</dbReference>
<dbReference type="GO" id="GO:0046872">
    <property type="term" value="F:metal ion binding"/>
    <property type="evidence" value="ECO:0007669"/>
    <property type="project" value="InterPro"/>
</dbReference>
<evidence type="ECO:0008006" key="6">
    <source>
        <dbReference type="Google" id="ProtNLM"/>
    </source>
</evidence>
<dbReference type="Pfam" id="PF05193">
    <property type="entry name" value="Peptidase_M16_C"/>
    <property type="match status" value="1"/>
</dbReference>
<dbReference type="Proteomes" id="UP000177982">
    <property type="component" value="Unassembled WGS sequence"/>
</dbReference>
<dbReference type="InterPro" id="IPR050361">
    <property type="entry name" value="MPP/UQCRC_Complex"/>
</dbReference>
<evidence type="ECO:0000313" key="4">
    <source>
        <dbReference type="EMBL" id="OHA05110.1"/>
    </source>
</evidence>
<evidence type="ECO:0000256" key="1">
    <source>
        <dbReference type="ARBA" id="ARBA00007261"/>
    </source>
</evidence>
<dbReference type="InterPro" id="IPR007863">
    <property type="entry name" value="Peptidase_M16_C"/>
</dbReference>
<organism evidence="4 5">
    <name type="scientific">Candidatus Sungbacteria bacterium RIFCSPLOWO2_01_FULL_47_10</name>
    <dbReference type="NCBI Taxonomy" id="1802276"/>
    <lineage>
        <taxon>Bacteria</taxon>
        <taxon>Candidatus Sungiibacteriota</taxon>
    </lineage>
</organism>
<accession>A0A1G2L0P7</accession>
<dbReference type="Gene3D" id="3.30.830.10">
    <property type="entry name" value="Metalloenzyme, LuxS/M16 peptidase-like"/>
    <property type="match status" value="2"/>
</dbReference>
<dbReference type="PANTHER" id="PTHR11851">
    <property type="entry name" value="METALLOPROTEASE"/>
    <property type="match status" value="1"/>
</dbReference>
<gene>
    <name evidence="4" type="ORF">A2934_05105</name>
</gene>
<feature type="domain" description="Peptidase M16 C-terminal" evidence="3">
    <location>
        <begin position="169"/>
        <end position="345"/>
    </location>
</feature>
<comment type="caution">
    <text evidence="4">The sequence shown here is derived from an EMBL/GenBank/DDBJ whole genome shotgun (WGS) entry which is preliminary data.</text>
</comment>
<proteinExistence type="inferred from homology"/>
<comment type="similarity">
    <text evidence="1">Belongs to the peptidase M16 family.</text>
</comment>
<dbReference type="InterPro" id="IPR011249">
    <property type="entry name" value="Metalloenz_LuxS/M16"/>
</dbReference>